<accession>A0ABQ7S9W9</accession>
<dbReference type="Gene3D" id="1.20.1250.20">
    <property type="entry name" value="MFS general substrate transporter like domains"/>
    <property type="match status" value="1"/>
</dbReference>
<keyword evidence="5 7" id="KW-0472">Membrane</keyword>
<feature type="transmembrane region" description="Helical" evidence="7">
    <location>
        <begin position="296"/>
        <end position="317"/>
    </location>
</feature>
<evidence type="ECO:0000259" key="8">
    <source>
        <dbReference type="PROSITE" id="PS50850"/>
    </source>
</evidence>
<dbReference type="PANTHER" id="PTHR23505">
    <property type="entry name" value="SPINSTER"/>
    <property type="match status" value="1"/>
</dbReference>
<feature type="transmembrane region" description="Helical" evidence="7">
    <location>
        <begin position="134"/>
        <end position="153"/>
    </location>
</feature>
<dbReference type="PROSITE" id="PS50850">
    <property type="entry name" value="MFS"/>
    <property type="match status" value="1"/>
</dbReference>
<comment type="similarity">
    <text evidence="6">Belongs to the major facilitator superfamily. Spinster (TC 2.A.1.49) family.</text>
</comment>
<feature type="transmembrane region" description="Helical" evidence="7">
    <location>
        <begin position="5"/>
        <end position="25"/>
    </location>
</feature>
<dbReference type="InterPro" id="IPR044770">
    <property type="entry name" value="MFS_spinster-like"/>
</dbReference>
<dbReference type="SUPFAM" id="SSF103473">
    <property type="entry name" value="MFS general substrate transporter"/>
    <property type="match status" value="1"/>
</dbReference>
<comment type="caution">
    <text evidence="9">The sequence shown here is derived from an EMBL/GenBank/DDBJ whole genome shotgun (WGS) entry which is preliminary data.</text>
</comment>
<name>A0ABQ7S9W9_9ACAR</name>
<dbReference type="InterPro" id="IPR011701">
    <property type="entry name" value="MFS"/>
</dbReference>
<feature type="transmembrane region" description="Helical" evidence="7">
    <location>
        <begin position="263"/>
        <end position="284"/>
    </location>
</feature>
<evidence type="ECO:0000256" key="3">
    <source>
        <dbReference type="ARBA" id="ARBA00022692"/>
    </source>
</evidence>
<dbReference type="InterPro" id="IPR036259">
    <property type="entry name" value="MFS_trans_sf"/>
</dbReference>
<feature type="transmembrane region" description="Helical" evidence="7">
    <location>
        <begin position="397"/>
        <end position="419"/>
    </location>
</feature>
<evidence type="ECO:0000256" key="1">
    <source>
        <dbReference type="ARBA" id="ARBA00004141"/>
    </source>
</evidence>
<feature type="transmembrane region" description="Helical" evidence="7">
    <location>
        <begin position="323"/>
        <end position="349"/>
    </location>
</feature>
<sequence>MDQKYYGLTLLFIINLINYLDRLSIASVLSKIKEYFVLTSLEGGLLSTCFLVGYMLTAPVFGYLGDKYSRKWIMIGGIIFWSVVAFLGSVIPAGEQYKLLFFLNRVLVGVGEASYSTIAPTIIADLFEPHQRKIMLSIFYFAIPIGTGLGYVMGNLALTLGDWRWILRITPCIGIISTIMLMFLDEPERGRTDGAVCQSNESSVIADLKYLARIPSYVWSTIGFTCCLFAVGALSWWAIEYMGIAVGGPDGEKAKAYEKTATLIFGVIICVAGLVGVIIGTSSAQYLRRFDGRADPLVCAAGIFVAVPLVLFGLILARGHTGWSWFLMFAGITALSTNWAVVSDMLISVTVPNKRAFATAIQILISHVFGDATSPFIVGAIRDKLEVAMKPDDKAEYLAFMYSLLSTLVILFFGCLAFFNSSRYFVNDVQVCKETCTTLTANTSTDQQSLSQLA</sequence>
<feature type="domain" description="Major facilitator superfamily (MFS) profile" evidence="8">
    <location>
        <begin position="7"/>
        <end position="418"/>
    </location>
</feature>
<gene>
    <name evidence="9" type="primary">Spns1</name>
    <name evidence="9" type="ORF">GZH46_01241</name>
</gene>
<feature type="transmembrane region" description="Helical" evidence="7">
    <location>
        <begin position="106"/>
        <end position="127"/>
    </location>
</feature>
<dbReference type="PANTHER" id="PTHR23505:SF79">
    <property type="entry name" value="PROTEIN SPINSTER"/>
    <property type="match status" value="1"/>
</dbReference>
<evidence type="ECO:0000256" key="7">
    <source>
        <dbReference type="SAM" id="Phobius"/>
    </source>
</evidence>
<evidence type="ECO:0000256" key="2">
    <source>
        <dbReference type="ARBA" id="ARBA00022448"/>
    </source>
</evidence>
<keyword evidence="3 7" id="KW-0812">Transmembrane</keyword>
<proteinExistence type="inferred from homology"/>
<feature type="transmembrane region" description="Helical" evidence="7">
    <location>
        <begin position="45"/>
        <end position="65"/>
    </location>
</feature>
<keyword evidence="10" id="KW-1185">Reference proteome</keyword>
<dbReference type="CDD" id="cd17328">
    <property type="entry name" value="MFS_spinster_like"/>
    <property type="match status" value="1"/>
</dbReference>
<dbReference type="Proteomes" id="UP000825002">
    <property type="component" value="Unassembled WGS sequence"/>
</dbReference>
<reference evidence="9 10" key="1">
    <citation type="submission" date="2020-10" db="EMBL/GenBank/DDBJ databases">
        <authorList>
            <person name="Klimov P.B."/>
            <person name="Dyachkov S.M."/>
            <person name="Chetverikov P.E."/>
        </authorList>
    </citation>
    <scope>NUCLEOTIDE SEQUENCE [LARGE SCALE GENOMIC DNA]</scope>
    <source>
        <strain evidence="9">BMOC 18-1129-001#AD2665</strain>
        <tissue evidence="9">Entire mites</tissue>
    </source>
</reference>
<organism evidence="9 10">
    <name type="scientific">Fragariocoptes setiger</name>
    <dbReference type="NCBI Taxonomy" id="1670756"/>
    <lineage>
        <taxon>Eukaryota</taxon>
        <taxon>Metazoa</taxon>
        <taxon>Ecdysozoa</taxon>
        <taxon>Arthropoda</taxon>
        <taxon>Chelicerata</taxon>
        <taxon>Arachnida</taxon>
        <taxon>Acari</taxon>
        <taxon>Acariformes</taxon>
        <taxon>Trombidiformes</taxon>
        <taxon>Prostigmata</taxon>
        <taxon>Eupodina</taxon>
        <taxon>Eriophyoidea</taxon>
        <taxon>Phytoptidae</taxon>
        <taxon>Fragariocoptes</taxon>
    </lineage>
</organism>
<dbReference type="InterPro" id="IPR020846">
    <property type="entry name" value="MFS_dom"/>
</dbReference>
<keyword evidence="2" id="KW-0813">Transport</keyword>
<protein>
    <submittedName>
        <fullName evidence="9">Protein spinster-like 1</fullName>
    </submittedName>
</protein>
<evidence type="ECO:0000313" key="9">
    <source>
        <dbReference type="EMBL" id="KAG9510224.1"/>
    </source>
</evidence>
<keyword evidence="4 7" id="KW-1133">Transmembrane helix</keyword>
<evidence type="ECO:0000256" key="4">
    <source>
        <dbReference type="ARBA" id="ARBA00022989"/>
    </source>
</evidence>
<dbReference type="EMBL" id="JAIFTH010000200">
    <property type="protein sequence ID" value="KAG9510224.1"/>
    <property type="molecule type" value="Genomic_DNA"/>
</dbReference>
<feature type="transmembrane region" description="Helical" evidence="7">
    <location>
        <begin position="217"/>
        <end position="239"/>
    </location>
</feature>
<evidence type="ECO:0000313" key="10">
    <source>
        <dbReference type="Proteomes" id="UP000825002"/>
    </source>
</evidence>
<feature type="transmembrane region" description="Helical" evidence="7">
    <location>
        <begin position="165"/>
        <end position="184"/>
    </location>
</feature>
<feature type="transmembrane region" description="Helical" evidence="7">
    <location>
        <begin position="72"/>
        <end position="94"/>
    </location>
</feature>
<comment type="subcellular location">
    <subcellularLocation>
        <location evidence="1">Membrane</location>
        <topology evidence="1">Multi-pass membrane protein</topology>
    </subcellularLocation>
</comment>
<evidence type="ECO:0000256" key="6">
    <source>
        <dbReference type="ARBA" id="ARBA00024338"/>
    </source>
</evidence>
<evidence type="ECO:0000256" key="5">
    <source>
        <dbReference type="ARBA" id="ARBA00023136"/>
    </source>
</evidence>
<dbReference type="Pfam" id="PF07690">
    <property type="entry name" value="MFS_1"/>
    <property type="match status" value="1"/>
</dbReference>